<name>A0A382SZ58_9ZZZZ</name>
<evidence type="ECO:0000313" key="1">
    <source>
        <dbReference type="EMBL" id="SVD15174.1"/>
    </source>
</evidence>
<organism evidence="1">
    <name type="scientific">marine metagenome</name>
    <dbReference type="NCBI Taxonomy" id="408172"/>
    <lineage>
        <taxon>unclassified sequences</taxon>
        <taxon>metagenomes</taxon>
        <taxon>ecological metagenomes</taxon>
    </lineage>
</organism>
<sequence length="56" mass="6422">MPPVPASKFWPEWFKKHPGTRPGFEGKDSRTVKSCPGILDVINMGYIIPLWCDYKV</sequence>
<feature type="non-terminal residue" evidence="1">
    <location>
        <position position="56"/>
    </location>
</feature>
<reference evidence="1" key="1">
    <citation type="submission" date="2018-05" db="EMBL/GenBank/DDBJ databases">
        <authorList>
            <person name="Lanie J.A."/>
            <person name="Ng W.-L."/>
            <person name="Kazmierczak K.M."/>
            <person name="Andrzejewski T.M."/>
            <person name="Davidsen T.M."/>
            <person name="Wayne K.J."/>
            <person name="Tettelin H."/>
            <person name="Glass J.I."/>
            <person name="Rusch D."/>
            <person name="Podicherti R."/>
            <person name="Tsui H.-C.T."/>
            <person name="Winkler M.E."/>
        </authorList>
    </citation>
    <scope>NUCLEOTIDE SEQUENCE</scope>
</reference>
<gene>
    <name evidence="1" type="ORF">METZ01_LOCUS368028</name>
</gene>
<protein>
    <submittedName>
        <fullName evidence="1">Uncharacterized protein</fullName>
    </submittedName>
</protein>
<proteinExistence type="predicted"/>
<dbReference type="AlphaFoldDB" id="A0A382SZ58"/>
<accession>A0A382SZ58</accession>
<dbReference type="EMBL" id="UINC01132701">
    <property type="protein sequence ID" value="SVD15174.1"/>
    <property type="molecule type" value="Genomic_DNA"/>
</dbReference>